<dbReference type="Proteomes" id="UP000308768">
    <property type="component" value="Unassembled WGS sequence"/>
</dbReference>
<dbReference type="GO" id="GO:0043295">
    <property type="term" value="F:glutathione binding"/>
    <property type="evidence" value="ECO:0007669"/>
    <property type="project" value="TreeGrafter"/>
</dbReference>
<dbReference type="EC" id="2.5.1.18" evidence="1"/>
<evidence type="ECO:0000259" key="3">
    <source>
        <dbReference type="PROSITE" id="PS50404"/>
    </source>
</evidence>
<evidence type="ECO:0000259" key="4">
    <source>
        <dbReference type="PROSITE" id="PS50405"/>
    </source>
</evidence>
<organism evidence="5 6">
    <name type="scientific">Cryomyces minteri</name>
    <dbReference type="NCBI Taxonomy" id="331657"/>
    <lineage>
        <taxon>Eukaryota</taxon>
        <taxon>Fungi</taxon>
        <taxon>Dikarya</taxon>
        <taxon>Ascomycota</taxon>
        <taxon>Pezizomycotina</taxon>
        <taxon>Dothideomycetes</taxon>
        <taxon>Dothideomycetes incertae sedis</taxon>
        <taxon>Cryomyces</taxon>
    </lineage>
</organism>
<keyword evidence="2" id="KW-0808">Transferase</keyword>
<dbReference type="FunFam" id="3.40.30.10:FF:000016">
    <property type="entry name" value="Glutathione S-transferase F2"/>
    <property type="match status" value="1"/>
</dbReference>
<evidence type="ECO:0000256" key="2">
    <source>
        <dbReference type="ARBA" id="ARBA00022679"/>
    </source>
</evidence>
<name>A0A4U0X4G7_9PEZI</name>
<dbReference type="SUPFAM" id="SSF47616">
    <property type="entry name" value="GST C-terminal domain-like"/>
    <property type="match status" value="1"/>
</dbReference>
<dbReference type="InterPro" id="IPR036282">
    <property type="entry name" value="Glutathione-S-Trfase_C_sf"/>
</dbReference>
<evidence type="ECO:0000313" key="6">
    <source>
        <dbReference type="Proteomes" id="UP000308768"/>
    </source>
</evidence>
<keyword evidence="6" id="KW-1185">Reference proteome</keyword>
<dbReference type="OrthoDB" id="249703at2759"/>
<accession>A0A4U0X4G7</accession>
<dbReference type="PROSITE" id="PS50404">
    <property type="entry name" value="GST_NTER"/>
    <property type="match status" value="1"/>
</dbReference>
<comment type="caution">
    <text evidence="5">The sequence shown here is derived from an EMBL/GenBank/DDBJ whole genome shotgun (WGS) entry which is preliminary data.</text>
</comment>
<dbReference type="Pfam" id="PF13410">
    <property type="entry name" value="GST_C_2"/>
    <property type="match status" value="1"/>
</dbReference>
<protein>
    <recommendedName>
        <fullName evidence="1">glutathione transferase</fullName>
        <ecNumber evidence="1">2.5.1.18</ecNumber>
    </recommendedName>
</protein>
<evidence type="ECO:0000256" key="1">
    <source>
        <dbReference type="ARBA" id="ARBA00012452"/>
    </source>
</evidence>
<dbReference type="GO" id="GO:0005737">
    <property type="term" value="C:cytoplasm"/>
    <property type="evidence" value="ECO:0007669"/>
    <property type="project" value="TreeGrafter"/>
</dbReference>
<dbReference type="GO" id="GO:0004364">
    <property type="term" value="F:glutathione transferase activity"/>
    <property type="evidence" value="ECO:0007669"/>
    <property type="project" value="UniProtKB-EC"/>
</dbReference>
<dbReference type="InterPro" id="IPR036249">
    <property type="entry name" value="Thioredoxin-like_sf"/>
</dbReference>
<dbReference type="Gene3D" id="1.20.1050.10">
    <property type="match status" value="1"/>
</dbReference>
<dbReference type="InterPro" id="IPR040079">
    <property type="entry name" value="Glutathione_S-Trfase"/>
</dbReference>
<dbReference type="InterPro" id="IPR004045">
    <property type="entry name" value="Glutathione_S-Trfase_N"/>
</dbReference>
<evidence type="ECO:0000313" key="5">
    <source>
        <dbReference type="EMBL" id="TKA70577.1"/>
    </source>
</evidence>
<dbReference type="STRING" id="331657.A0A4U0X4G7"/>
<dbReference type="Gene3D" id="3.40.30.10">
    <property type="entry name" value="Glutaredoxin"/>
    <property type="match status" value="1"/>
</dbReference>
<gene>
    <name evidence="5" type="ORF">B0A49_04387</name>
</gene>
<dbReference type="SUPFAM" id="SSF52833">
    <property type="entry name" value="Thioredoxin-like"/>
    <property type="match status" value="1"/>
</dbReference>
<feature type="domain" description="GST C-terminal" evidence="4">
    <location>
        <begin position="98"/>
        <end position="224"/>
    </location>
</feature>
<reference evidence="5 6" key="1">
    <citation type="submission" date="2017-03" db="EMBL/GenBank/DDBJ databases">
        <title>Genomes of endolithic fungi from Antarctica.</title>
        <authorList>
            <person name="Coleine C."/>
            <person name="Masonjones S."/>
            <person name="Stajich J.E."/>
        </authorList>
    </citation>
    <scope>NUCLEOTIDE SEQUENCE [LARGE SCALE GENOMIC DNA]</scope>
    <source>
        <strain evidence="5 6">CCFEE 5187</strain>
    </source>
</reference>
<dbReference type="PROSITE" id="PS50405">
    <property type="entry name" value="GST_CTER"/>
    <property type="match status" value="1"/>
</dbReference>
<dbReference type="PANTHER" id="PTHR43900:SF3">
    <property type="entry name" value="GLUTATHIONE S-TRANSFERASE RHO"/>
    <property type="match status" value="1"/>
</dbReference>
<dbReference type="SFLD" id="SFLDG00358">
    <property type="entry name" value="Main_(cytGST)"/>
    <property type="match status" value="1"/>
</dbReference>
<dbReference type="AlphaFoldDB" id="A0A4U0X4G7"/>
<sequence length="261" mass="28638">MASLKVYGDHLSPYLTIVKLVLAEKGIDFQLVPISLFKAEQKTPEFLKLNPWGKVPVMEDEDGPNGKPLVLAESRAISIYLAKKYWDTGTPLMPDPSDPAATGRFNEAMLAEALYIDTPAIEVAVEKLIKLSRGLALNEVALNALRATLKTNFAVVDRILATRPYIAGDEYGLVDIFYTPSIHLLERSGEKDVMEGLEHLASWWAKVKSRKQTAHVTAEAHAAFDELMAMTKTANGTGEGDKTGASSKLQLPCESEDVCNY</sequence>
<dbReference type="Pfam" id="PF13409">
    <property type="entry name" value="GST_N_2"/>
    <property type="match status" value="1"/>
</dbReference>
<dbReference type="PANTHER" id="PTHR43900">
    <property type="entry name" value="GLUTATHIONE S-TRANSFERASE RHO"/>
    <property type="match status" value="1"/>
</dbReference>
<dbReference type="InterPro" id="IPR010987">
    <property type="entry name" value="Glutathione-S-Trfase_C-like"/>
</dbReference>
<dbReference type="GO" id="GO:0006749">
    <property type="term" value="P:glutathione metabolic process"/>
    <property type="evidence" value="ECO:0007669"/>
    <property type="project" value="TreeGrafter"/>
</dbReference>
<dbReference type="SFLD" id="SFLDS00019">
    <property type="entry name" value="Glutathione_Transferase_(cytos"/>
    <property type="match status" value="1"/>
</dbReference>
<feature type="domain" description="GST N-terminal" evidence="3">
    <location>
        <begin position="2"/>
        <end position="89"/>
    </location>
</feature>
<dbReference type="EMBL" id="NAJN01000632">
    <property type="protein sequence ID" value="TKA70577.1"/>
    <property type="molecule type" value="Genomic_DNA"/>
</dbReference>
<proteinExistence type="predicted"/>